<evidence type="ECO:0000313" key="3">
    <source>
        <dbReference type="Proteomes" id="UP001221142"/>
    </source>
</evidence>
<feature type="transmembrane region" description="Helical" evidence="1">
    <location>
        <begin position="149"/>
        <end position="171"/>
    </location>
</feature>
<organism evidence="2 3">
    <name type="scientific">Roridomyces roridus</name>
    <dbReference type="NCBI Taxonomy" id="1738132"/>
    <lineage>
        <taxon>Eukaryota</taxon>
        <taxon>Fungi</taxon>
        <taxon>Dikarya</taxon>
        <taxon>Basidiomycota</taxon>
        <taxon>Agaricomycotina</taxon>
        <taxon>Agaricomycetes</taxon>
        <taxon>Agaricomycetidae</taxon>
        <taxon>Agaricales</taxon>
        <taxon>Marasmiineae</taxon>
        <taxon>Mycenaceae</taxon>
        <taxon>Roridomyces</taxon>
    </lineage>
</organism>
<protein>
    <submittedName>
        <fullName evidence="2">Uncharacterized protein</fullName>
    </submittedName>
</protein>
<comment type="caution">
    <text evidence="2">The sequence shown here is derived from an EMBL/GenBank/DDBJ whole genome shotgun (WGS) entry which is preliminary data.</text>
</comment>
<feature type="transmembrane region" description="Helical" evidence="1">
    <location>
        <begin position="31"/>
        <end position="54"/>
    </location>
</feature>
<evidence type="ECO:0000256" key="1">
    <source>
        <dbReference type="SAM" id="Phobius"/>
    </source>
</evidence>
<evidence type="ECO:0000313" key="2">
    <source>
        <dbReference type="EMBL" id="KAJ7618729.1"/>
    </source>
</evidence>
<feature type="non-terminal residue" evidence="2">
    <location>
        <position position="1"/>
    </location>
</feature>
<dbReference type="AlphaFoldDB" id="A0AAD7BEI3"/>
<feature type="transmembrane region" description="Helical" evidence="1">
    <location>
        <begin position="213"/>
        <end position="235"/>
    </location>
</feature>
<dbReference type="EMBL" id="JARKIF010000019">
    <property type="protein sequence ID" value="KAJ7618729.1"/>
    <property type="molecule type" value="Genomic_DNA"/>
</dbReference>
<keyword evidence="3" id="KW-1185">Reference proteome</keyword>
<dbReference type="PANTHER" id="PTHR38848:SF3">
    <property type="entry name" value="G-PROTEIN COUPLED RECEPTORS FAMILY 3 PROFILE DOMAIN-CONTAINING PROTEIN"/>
    <property type="match status" value="1"/>
</dbReference>
<feature type="transmembrane region" description="Helical" evidence="1">
    <location>
        <begin position="183"/>
        <end position="207"/>
    </location>
</feature>
<feature type="transmembrane region" description="Helical" evidence="1">
    <location>
        <begin position="106"/>
        <end position="129"/>
    </location>
</feature>
<reference evidence="2" key="1">
    <citation type="submission" date="2023-03" db="EMBL/GenBank/DDBJ databases">
        <title>Massive genome expansion in bonnet fungi (Mycena s.s.) driven by repeated elements and novel gene families across ecological guilds.</title>
        <authorList>
            <consortium name="Lawrence Berkeley National Laboratory"/>
            <person name="Harder C.B."/>
            <person name="Miyauchi S."/>
            <person name="Viragh M."/>
            <person name="Kuo A."/>
            <person name="Thoen E."/>
            <person name="Andreopoulos B."/>
            <person name="Lu D."/>
            <person name="Skrede I."/>
            <person name="Drula E."/>
            <person name="Henrissat B."/>
            <person name="Morin E."/>
            <person name="Kohler A."/>
            <person name="Barry K."/>
            <person name="LaButti K."/>
            <person name="Morin E."/>
            <person name="Salamov A."/>
            <person name="Lipzen A."/>
            <person name="Mereny Z."/>
            <person name="Hegedus B."/>
            <person name="Baldrian P."/>
            <person name="Stursova M."/>
            <person name="Weitz H."/>
            <person name="Taylor A."/>
            <person name="Grigoriev I.V."/>
            <person name="Nagy L.G."/>
            <person name="Martin F."/>
            <person name="Kauserud H."/>
        </authorList>
    </citation>
    <scope>NUCLEOTIDE SEQUENCE</scope>
    <source>
        <strain evidence="2">9284</strain>
    </source>
</reference>
<keyword evidence="1" id="KW-1133">Transmembrane helix</keyword>
<name>A0AAD7BEI3_9AGAR</name>
<accession>A0AAD7BEI3</accession>
<feature type="non-terminal residue" evidence="2">
    <location>
        <position position="241"/>
    </location>
</feature>
<proteinExistence type="predicted"/>
<feature type="transmembrane region" description="Helical" evidence="1">
    <location>
        <begin position="66"/>
        <end position="85"/>
    </location>
</feature>
<dbReference type="Proteomes" id="UP001221142">
    <property type="component" value="Unassembled WGS sequence"/>
</dbReference>
<sequence>GLTILTFFLTKRLNSNLTATEAWQRMNWPRLCILLIFLDSYLFIFASGILVFGINLQKNTTACAAAIYLCVSFYTSSKVLIYAFLTEKVWIVWETSSGRSRMRSPVYLVCMVTVALYGAIVTIMVIGGIAELRQSDGLCVIGLKPTASIPLLSYDLYINVLLTALFLWPLLRSEHSTARLRRVATRTLMASAVALTTSTINMTVLTVLHGRELGWICLASCGTDVVFNAAALFWVTSGTSQ</sequence>
<keyword evidence="1" id="KW-0472">Membrane</keyword>
<keyword evidence="1" id="KW-0812">Transmembrane</keyword>
<gene>
    <name evidence="2" type="ORF">FB45DRAFT_714670</name>
</gene>
<dbReference type="PANTHER" id="PTHR38848">
    <property type="entry name" value="G-PROTEIN COUPLED RECEPTORS FAMILY 3 PROFILE DOMAIN-CONTAINING PROTEIN"/>
    <property type="match status" value="1"/>
</dbReference>